<sequence>MGYGNKLKIHIDGHSSTKVYTSSSRVAGNVTVCTSKDVTYNHFQIDLFGTTETRVDGSVSVMTTTHVFLELEMPIPEPWHPNPRVLKANRSYNIPFEFVIPSHLTLDTCNHDADYRAVQEHHLRLPPSMGHWQMDDLSPDMARVEYRVQARVFGIRDVDGTLPTIMEASQRILVLPSFPEQPPLDLLEHDNLYSLFKSKVTRKIPFSPKTGQLTATAAQPGAILLAADGRTASTIQVRVDIRFDPASSQSPTPRILHVLSKVVAVTFFSAAGINHLPNQGQWSKMEGLNGRGVYRKTIALPDFTVKDDVGWQRNTHAQARRASQHAHAEREGSTLGSELLTAPCYFTKSLNVPIELPVAKKAFLPTFHSCITSRVYVLSLGIVESSGVTTTTIWLDVPLQVAVESLPSAIPESELPTFEAAVEDRLQSPHH</sequence>
<evidence type="ECO:0000256" key="1">
    <source>
        <dbReference type="SAM" id="MobiDB-lite"/>
    </source>
</evidence>
<dbReference type="PANTHER" id="PTHR31904:SF1">
    <property type="entry name" value="BYPASS OF STOP CODON PROTEIN 5-RELATED"/>
    <property type="match status" value="1"/>
</dbReference>
<dbReference type="AlphaFoldDB" id="A0AAW0R4U1"/>
<organism evidence="2 3">
    <name type="scientific">Apiospora kogelbergensis</name>
    <dbReference type="NCBI Taxonomy" id="1337665"/>
    <lineage>
        <taxon>Eukaryota</taxon>
        <taxon>Fungi</taxon>
        <taxon>Dikarya</taxon>
        <taxon>Ascomycota</taxon>
        <taxon>Pezizomycotina</taxon>
        <taxon>Sordariomycetes</taxon>
        <taxon>Xylariomycetidae</taxon>
        <taxon>Amphisphaeriales</taxon>
        <taxon>Apiosporaceae</taxon>
        <taxon>Apiospora</taxon>
    </lineage>
</organism>
<proteinExistence type="predicted"/>
<dbReference type="PANTHER" id="PTHR31904">
    <property type="entry name" value="BYPASS OF STOP CODON PROTEIN 5-RELATED"/>
    <property type="match status" value="1"/>
</dbReference>
<protein>
    <recommendedName>
        <fullName evidence="4">Arrestin-like N-terminal domain-containing protein</fullName>
    </recommendedName>
</protein>
<accession>A0AAW0R4U1</accession>
<comment type="caution">
    <text evidence="2">The sequence shown here is derived from an EMBL/GenBank/DDBJ whole genome shotgun (WGS) entry which is preliminary data.</text>
</comment>
<reference evidence="2 3" key="1">
    <citation type="submission" date="2023-01" db="EMBL/GenBank/DDBJ databases">
        <title>Analysis of 21 Apiospora genomes using comparative genomics revels a genus with tremendous synthesis potential of carbohydrate active enzymes and secondary metabolites.</title>
        <authorList>
            <person name="Sorensen T."/>
        </authorList>
    </citation>
    <scope>NUCLEOTIDE SEQUENCE [LARGE SCALE GENOMIC DNA]</scope>
    <source>
        <strain evidence="2 3">CBS 117206</strain>
    </source>
</reference>
<dbReference type="InterPro" id="IPR039634">
    <property type="entry name" value="Bul1-like"/>
</dbReference>
<dbReference type="Gene3D" id="2.60.40.640">
    <property type="match status" value="1"/>
</dbReference>
<evidence type="ECO:0000313" key="3">
    <source>
        <dbReference type="Proteomes" id="UP001392437"/>
    </source>
</evidence>
<keyword evidence="3" id="KW-1185">Reference proteome</keyword>
<name>A0AAW0R4U1_9PEZI</name>
<evidence type="ECO:0008006" key="4">
    <source>
        <dbReference type="Google" id="ProtNLM"/>
    </source>
</evidence>
<feature type="region of interest" description="Disordered" evidence="1">
    <location>
        <begin position="315"/>
        <end position="334"/>
    </location>
</feature>
<dbReference type="Proteomes" id="UP001392437">
    <property type="component" value="Unassembled WGS sequence"/>
</dbReference>
<dbReference type="InterPro" id="IPR014752">
    <property type="entry name" value="Arrestin-like_C"/>
</dbReference>
<gene>
    <name evidence="2" type="ORF">PG999_003913</name>
</gene>
<evidence type="ECO:0000313" key="2">
    <source>
        <dbReference type="EMBL" id="KAK8123995.1"/>
    </source>
</evidence>
<dbReference type="EMBL" id="JAQQWP010000003">
    <property type="protein sequence ID" value="KAK8123995.1"/>
    <property type="molecule type" value="Genomic_DNA"/>
</dbReference>